<accession>A0A3G4VLC8</accession>
<name>A0A3G4VLC8_9VIBR</name>
<dbReference type="EMBL" id="CP033578">
    <property type="protein sequence ID" value="AYV24422.1"/>
    <property type="molecule type" value="Genomic_DNA"/>
</dbReference>
<dbReference type="RefSeq" id="WP_124941964.1">
    <property type="nucleotide sequence ID" value="NZ_CP033578.1"/>
</dbReference>
<protein>
    <submittedName>
        <fullName evidence="1">Nitrous oxide reductase accessory protein NosL</fullName>
    </submittedName>
</protein>
<dbReference type="Pfam" id="PF05573">
    <property type="entry name" value="NosL"/>
    <property type="match status" value="1"/>
</dbReference>
<dbReference type="PANTHER" id="PTHR41247:SF1">
    <property type="entry name" value="HTH-TYPE TRANSCRIPTIONAL REPRESSOR YCNK"/>
    <property type="match status" value="1"/>
</dbReference>
<organism evidence="1 2">
    <name type="scientific">Vibrio mediterranei</name>
    <dbReference type="NCBI Taxonomy" id="689"/>
    <lineage>
        <taxon>Bacteria</taxon>
        <taxon>Pseudomonadati</taxon>
        <taxon>Pseudomonadota</taxon>
        <taxon>Gammaproteobacteria</taxon>
        <taxon>Vibrionales</taxon>
        <taxon>Vibrionaceae</taxon>
        <taxon>Vibrio</taxon>
    </lineage>
</organism>
<dbReference type="InterPro" id="IPR008719">
    <property type="entry name" value="N2O_reductase_NosL"/>
</dbReference>
<dbReference type="AlphaFoldDB" id="A0A3G4VLC8"/>
<dbReference type="SUPFAM" id="SSF160387">
    <property type="entry name" value="NosL/MerB-like"/>
    <property type="match status" value="1"/>
</dbReference>
<dbReference type="PROSITE" id="PS51257">
    <property type="entry name" value="PROKAR_LIPOPROTEIN"/>
    <property type="match status" value="1"/>
</dbReference>
<dbReference type="Proteomes" id="UP000279760">
    <property type="component" value="Chromosome 2"/>
</dbReference>
<dbReference type="Gene3D" id="3.30.70.2050">
    <property type="match status" value="1"/>
</dbReference>
<dbReference type="Gene3D" id="3.30.70.2060">
    <property type="match status" value="1"/>
</dbReference>
<reference evidence="1 2" key="1">
    <citation type="submission" date="2018-11" db="EMBL/GenBank/DDBJ databases">
        <title>Complete Genome Sequence of Vbrio mediterranei 117-T6: a Potential Pathogen Bacteria Isolated from the Conchocelis of Pyropia.</title>
        <authorList>
            <person name="Liu Q."/>
        </authorList>
    </citation>
    <scope>NUCLEOTIDE SEQUENCE [LARGE SCALE GENOMIC DNA]</scope>
    <source>
        <strain evidence="1 2">117-T6</strain>
    </source>
</reference>
<gene>
    <name evidence="1" type="ORF">ECB94_24525</name>
</gene>
<dbReference type="PANTHER" id="PTHR41247">
    <property type="entry name" value="HTH-TYPE TRANSCRIPTIONAL REPRESSOR YCNK"/>
    <property type="match status" value="1"/>
</dbReference>
<sequence>MNVVKCMFVTLIAMILFGCGESEQQQMVKQAQAIEAADECHVCGMVIKNYPGPKGQAYQKGEENTVRFCSTRDMFSYLLQPENQRQIEQIFVHDMSKTPWQKPEDDYFIDGKLAWYVIGSTQKGAMGKTLASFSKQSDADFFSEQFGGKVYKFDEITIDIL</sequence>
<proteinExistence type="predicted"/>
<evidence type="ECO:0000313" key="2">
    <source>
        <dbReference type="Proteomes" id="UP000279760"/>
    </source>
</evidence>
<evidence type="ECO:0000313" key="1">
    <source>
        <dbReference type="EMBL" id="AYV24422.1"/>
    </source>
</evidence>